<comment type="caution">
    <text evidence="9">The sequence shown here is derived from an EMBL/GenBank/DDBJ whole genome shotgun (WGS) entry which is preliminary data.</text>
</comment>
<name>A0A507CIS3_9FUNG</name>
<dbReference type="SUPFAM" id="SSF53335">
    <property type="entry name" value="S-adenosyl-L-methionine-dependent methyltransferases"/>
    <property type="match status" value="1"/>
</dbReference>
<dbReference type="GO" id="GO:0032259">
    <property type="term" value="P:methylation"/>
    <property type="evidence" value="ECO:0007669"/>
    <property type="project" value="UniProtKB-KW"/>
</dbReference>
<dbReference type="GO" id="GO:0008173">
    <property type="term" value="F:RNA methyltransferase activity"/>
    <property type="evidence" value="ECO:0007669"/>
    <property type="project" value="UniProtKB-UniRule"/>
</dbReference>
<dbReference type="InterPro" id="IPR029063">
    <property type="entry name" value="SAM-dependent_MTases_sf"/>
</dbReference>
<feature type="region of interest" description="Disordered" evidence="7">
    <location>
        <begin position="1"/>
        <end position="22"/>
    </location>
</feature>
<protein>
    <recommendedName>
        <fullName evidence="6">RNA methyltransferase</fullName>
        <ecNumber evidence="6">2.1.1.-</ecNumber>
    </recommendedName>
</protein>
<dbReference type="GeneID" id="42001700"/>
<dbReference type="Proteomes" id="UP000319731">
    <property type="component" value="Unassembled WGS sequence"/>
</dbReference>
<sequence>MAGGDSEEGPPDSSNKPVNNPYLAHFNVNQQHSRPHKRLGNRFVSTRQQQAPAAPVRSTIINTPHIDTPTPIITPPVNTETPASAPTSTQHQLPQHAYGNYSNYYSTRRNPIARLDPRLALLNPSWFEGKRVLDIGCNSGDITISIAVLFGPSHIEGVDVDLSLIAKAQTALRWRASVVKADKSKKKRKRVAVCNNTLDLDYYPISAPAMLGMMPVDTEYTPQSKLDANPEAEEVTGAETSSLFPENIHFRASDWLNELPAPLESSHDCILALSVTKWIHLHHGDDGLLAFFERVHKTLKTGGRFILEPQPFDTYNQRLMAQHMKDHYNSIKIKPDDFEKVLVRDIGFTRCDALGAGMNDSKQFRRPVYALVK</sequence>
<dbReference type="PANTHER" id="PTHR12315">
    <property type="entry name" value="BICOID-INTERACTING PROTEIN RELATED"/>
    <property type="match status" value="1"/>
</dbReference>
<organism evidence="9 10">
    <name type="scientific">Synchytrium microbalum</name>
    <dbReference type="NCBI Taxonomy" id="1806994"/>
    <lineage>
        <taxon>Eukaryota</taxon>
        <taxon>Fungi</taxon>
        <taxon>Fungi incertae sedis</taxon>
        <taxon>Chytridiomycota</taxon>
        <taxon>Chytridiomycota incertae sedis</taxon>
        <taxon>Chytridiomycetes</taxon>
        <taxon>Synchytriales</taxon>
        <taxon>Synchytriaceae</taxon>
        <taxon>Synchytrium</taxon>
    </lineage>
</organism>
<evidence type="ECO:0000256" key="4">
    <source>
        <dbReference type="ARBA" id="ARBA00022691"/>
    </source>
</evidence>
<proteinExistence type="inferred from homology"/>
<comment type="similarity">
    <text evidence="1 6">Belongs to the methyltransferase superfamily.</text>
</comment>
<keyword evidence="2 6" id="KW-0489">Methyltransferase</keyword>
<dbReference type="CDD" id="cd02440">
    <property type="entry name" value="AdoMet_MTases"/>
    <property type="match status" value="1"/>
</dbReference>
<dbReference type="PROSITE" id="PS51515">
    <property type="entry name" value="BIN3_SAM"/>
    <property type="match status" value="1"/>
</dbReference>
<keyword evidence="10" id="KW-1185">Reference proteome</keyword>
<evidence type="ECO:0000256" key="2">
    <source>
        <dbReference type="ARBA" id="ARBA00022603"/>
    </source>
</evidence>
<dbReference type="EC" id="2.1.1.-" evidence="6"/>
<keyword evidence="4 5" id="KW-0949">S-adenosyl-L-methionine</keyword>
<evidence type="ECO:0000256" key="5">
    <source>
        <dbReference type="PROSITE-ProRule" id="PRU00848"/>
    </source>
</evidence>
<reference evidence="9 10" key="1">
    <citation type="journal article" date="2019" name="Sci. Rep.">
        <title>Comparative genomics of chytrid fungi reveal insights into the obligate biotrophic and pathogenic lifestyle of Synchytrium endobioticum.</title>
        <authorList>
            <person name="van de Vossenberg B.T.L.H."/>
            <person name="Warris S."/>
            <person name="Nguyen H.D.T."/>
            <person name="van Gent-Pelzer M.P.E."/>
            <person name="Joly D.L."/>
            <person name="van de Geest H.C."/>
            <person name="Bonants P.J.M."/>
            <person name="Smith D.S."/>
            <person name="Levesque C.A."/>
            <person name="van der Lee T.A.J."/>
        </authorList>
    </citation>
    <scope>NUCLEOTIDE SEQUENCE [LARGE SCALE GENOMIC DNA]</scope>
    <source>
        <strain evidence="9 10">JEL517</strain>
    </source>
</reference>
<evidence type="ECO:0000256" key="1">
    <source>
        <dbReference type="ARBA" id="ARBA00008361"/>
    </source>
</evidence>
<dbReference type="EMBL" id="QEAO01000002">
    <property type="protein sequence ID" value="TPX37583.1"/>
    <property type="molecule type" value="Genomic_DNA"/>
</dbReference>
<evidence type="ECO:0000259" key="8">
    <source>
        <dbReference type="PROSITE" id="PS51515"/>
    </source>
</evidence>
<dbReference type="InterPro" id="IPR010675">
    <property type="entry name" value="Bin3_C"/>
</dbReference>
<dbReference type="AlphaFoldDB" id="A0A507CIS3"/>
<evidence type="ECO:0000256" key="7">
    <source>
        <dbReference type="SAM" id="MobiDB-lite"/>
    </source>
</evidence>
<dbReference type="InterPro" id="IPR024160">
    <property type="entry name" value="BIN3_SAM-bd_dom"/>
</dbReference>
<dbReference type="Gene3D" id="3.40.50.150">
    <property type="entry name" value="Vaccinia Virus protein VP39"/>
    <property type="match status" value="1"/>
</dbReference>
<dbReference type="RefSeq" id="XP_031027494.1">
    <property type="nucleotide sequence ID" value="XM_031166403.1"/>
</dbReference>
<dbReference type="GO" id="GO:0008171">
    <property type="term" value="F:O-methyltransferase activity"/>
    <property type="evidence" value="ECO:0007669"/>
    <property type="project" value="UniProtKB-UniRule"/>
</dbReference>
<dbReference type="GO" id="GO:0040031">
    <property type="term" value="P:snRNA modification"/>
    <property type="evidence" value="ECO:0007669"/>
    <property type="project" value="TreeGrafter"/>
</dbReference>
<evidence type="ECO:0000313" key="9">
    <source>
        <dbReference type="EMBL" id="TPX37583.1"/>
    </source>
</evidence>
<feature type="compositionally biased region" description="Acidic residues" evidence="7">
    <location>
        <begin position="1"/>
        <end position="10"/>
    </location>
</feature>
<dbReference type="InterPro" id="IPR039772">
    <property type="entry name" value="Bin3-like"/>
</dbReference>
<evidence type="ECO:0000313" key="10">
    <source>
        <dbReference type="Proteomes" id="UP000319731"/>
    </source>
</evidence>
<dbReference type="OrthoDB" id="540004at2759"/>
<dbReference type="Pfam" id="PF06859">
    <property type="entry name" value="Bin3"/>
    <property type="match status" value="1"/>
</dbReference>
<dbReference type="GO" id="GO:0017069">
    <property type="term" value="F:snRNA binding"/>
    <property type="evidence" value="ECO:0007669"/>
    <property type="project" value="TreeGrafter"/>
</dbReference>
<evidence type="ECO:0000256" key="3">
    <source>
        <dbReference type="ARBA" id="ARBA00022679"/>
    </source>
</evidence>
<keyword evidence="3 6" id="KW-0808">Transferase</keyword>
<feature type="domain" description="Bin3-type SAM" evidence="8">
    <location>
        <begin position="116"/>
        <end position="373"/>
    </location>
</feature>
<dbReference type="STRING" id="1806994.A0A507CIS3"/>
<accession>A0A507CIS3</accession>
<dbReference type="PANTHER" id="PTHR12315:SF0">
    <property type="entry name" value="7SK SNRNA METHYLPHOSPHATE CAPPING ENZYME"/>
    <property type="match status" value="1"/>
</dbReference>
<evidence type="ECO:0000256" key="6">
    <source>
        <dbReference type="RuleBase" id="RU367087"/>
    </source>
</evidence>
<gene>
    <name evidence="9" type="ORF">SmJEL517_g00474</name>
</gene>